<dbReference type="EMBL" id="CP011509">
    <property type="protein sequence ID" value="AKJ02808.1"/>
    <property type="molecule type" value="Genomic_DNA"/>
</dbReference>
<organism evidence="2 3">
    <name type="scientific">Archangium gephyra</name>
    <dbReference type="NCBI Taxonomy" id="48"/>
    <lineage>
        <taxon>Bacteria</taxon>
        <taxon>Pseudomonadati</taxon>
        <taxon>Myxococcota</taxon>
        <taxon>Myxococcia</taxon>
        <taxon>Myxococcales</taxon>
        <taxon>Cystobacterineae</taxon>
        <taxon>Archangiaceae</taxon>
        <taxon>Archangium</taxon>
    </lineage>
</organism>
<evidence type="ECO:0000313" key="3">
    <source>
        <dbReference type="Proteomes" id="UP000035579"/>
    </source>
</evidence>
<feature type="region of interest" description="Disordered" evidence="1">
    <location>
        <begin position="63"/>
        <end position="106"/>
    </location>
</feature>
<dbReference type="KEGG" id="age:AA314_04434"/>
<proteinExistence type="predicted"/>
<protein>
    <submittedName>
        <fullName evidence="2">Uncharacterized protein</fullName>
    </submittedName>
</protein>
<sequence>MGNRRGERHCNLRQGAKRRERRCTRVSPTRHGRPVAEVAGVRSRQGRGPALHVATGRALIPRAQEHQQPGMRSEDPMKRRTVGQRNRTSQGRVHPRPAFLGTTWVR</sequence>
<accession>A0AAC8Q860</accession>
<evidence type="ECO:0000256" key="1">
    <source>
        <dbReference type="SAM" id="MobiDB-lite"/>
    </source>
</evidence>
<feature type="compositionally biased region" description="Basic residues" evidence="1">
    <location>
        <begin position="15"/>
        <end position="32"/>
    </location>
</feature>
<evidence type="ECO:0000313" key="2">
    <source>
        <dbReference type="EMBL" id="AKJ02808.1"/>
    </source>
</evidence>
<reference evidence="2 3" key="1">
    <citation type="submission" date="2015-05" db="EMBL/GenBank/DDBJ databases">
        <title>Genome assembly of Archangium gephyra DSM 2261.</title>
        <authorList>
            <person name="Sharma G."/>
            <person name="Subramanian S."/>
        </authorList>
    </citation>
    <scope>NUCLEOTIDE SEQUENCE [LARGE SCALE GENOMIC DNA]</scope>
    <source>
        <strain evidence="2 3">DSM 2261</strain>
    </source>
</reference>
<dbReference type="Proteomes" id="UP000035579">
    <property type="component" value="Chromosome"/>
</dbReference>
<dbReference type="AlphaFoldDB" id="A0AAC8Q860"/>
<feature type="region of interest" description="Disordered" evidence="1">
    <location>
        <begin position="1"/>
        <end position="32"/>
    </location>
</feature>
<name>A0AAC8Q860_9BACT</name>
<gene>
    <name evidence="2" type="ORF">AA314_04434</name>
</gene>
<feature type="compositionally biased region" description="Basic and acidic residues" evidence="1">
    <location>
        <begin position="1"/>
        <end position="10"/>
    </location>
</feature>